<feature type="compositionally biased region" description="Low complexity" evidence="1">
    <location>
        <begin position="39"/>
        <end position="86"/>
    </location>
</feature>
<keyword evidence="2" id="KW-1133">Transmembrane helix</keyword>
<dbReference type="InterPro" id="IPR006311">
    <property type="entry name" value="TAT_signal"/>
</dbReference>
<dbReference type="Proteomes" id="UP001151002">
    <property type="component" value="Unassembled WGS sequence"/>
</dbReference>
<feature type="region of interest" description="Disordered" evidence="1">
    <location>
        <begin position="34"/>
        <end position="119"/>
    </location>
</feature>
<dbReference type="EMBL" id="JAPNTZ010000025">
    <property type="protein sequence ID" value="MCY1145359.1"/>
    <property type="molecule type" value="Genomic_DNA"/>
</dbReference>
<sequence>MRNNPKISRRRMVVGGVGLAAVLGTGAILLTANSERDSTATAPNPTPAASSSPASSPSPDAPAGSASSAPASAGPAVPSPAVSASPKTLQERLAAARSANKRLGTEPRHAPPPNGNEIHSAVTVKNQGDIRKGGKTLRIVSARQDLTGLRELAWVADEGKPAGKARCTQNIRLYNNPKPRERPTLLLCWRTTADKSVYTVAVDVNERPSTAESLKAIERRWAEMG</sequence>
<organism evidence="3 4">
    <name type="scientific">Paractinoplanes pyxinae</name>
    <dbReference type="NCBI Taxonomy" id="2997416"/>
    <lineage>
        <taxon>Bacteria</taxon>
        <taxon>Bacillati</taxon>
        <taxon>Actinomycetota</taxon>
        <taxon>Actinomycetes</taxon>
        <taxon>Micromonosporales</taxon>
        <taxon>Micromonosporaceae</taxon>
        <taxon>Paractinoplanes</taxon>
    </lineage>
</organism>
<evidence type="ECO:0000313" key="4">
    <source>
        <dbReference type="Proteomes" id="UP001151002"/>
    </source>
</evidence>
<reference evidence="3" key="1">
    <citation type="submission" date="2022-11" db="EMBL/GenBank/DDBJ databases">
        <authorList>
            <person name="Somphong A."/>
            <person name="Phongsopitanun W."/>
        </authorList>
    </citation>
    <scope>NUCLEOTIDE SEQUENCE</scope>
    <source>
        <strain evidence="3">Pm04-4</strain>
    </source>
</reference>
<evidence type="ECO:0000256" key="1">
    <source>
        <dbReference type="SAM" id="MobiDB-lite"/>
    </source>
</evidence>
<dbReference type="PROSITE" id="PS51318">
    <property type="entry name" value="TAT"/>
    <property type="match status" value="1"/>
</dbReference>
<gene>
    <name evidence="3" type="ORF">OWR29_45785</name>
</gene>
<feature type="transmembrane region" description="Helical" evidence="2">
    <location>
        <begin position="12"/>
        <end position="32"/>
    </location>
</feature>
<keyword evidence="4" id="KW-1185">Reference proteome</keyword>
<dbReference type="RefSeq" id="WP_267569974.1">
    <property type="nucleotide sequence ID" value="NZ_JAPNTZ010000025.1"/>
</dbReference>
<keyword evidence="2" id="KW-0812">Transmembrane</keyword>
<proteinExistence type="predicted"/>
<accession>A0ABT4BFN0</accession>
<evidence type="ECO:0000256" key="2">
    <source>
        <dbReference type="SAM" id="Phobius"/>
    </source>
</evidence>
<name>A0ABT4BFN0_9ACTN</name>
<protein>
    <submittedName>
        <fullName evidence="3">Uncharacterized protein</fullName>
    </submittedName>
</protein>
<comment type="caution">
    <text evidence="3">The sequence shown here is derived from an EMBL/GenBank/DDBJ whole genome shotgun (WGS) entry which is preliminary data.</text>
</comment>
<keyword evidence="2" id="KW-0472">Membrane</keyword>
<evidence type="ECO:0000313" key="3">
    <source>
        <dbReference type="EMBL" id="MCY1145359.1"/>
    </source>
</evidence>